<accession>A0A7S1FC85</accession>
<dbReference type="AlphaFoldDB" id="A0A7S1FC85"/>
<proteinExistence type="predicted"/>
<reference evidence="1" key="1">
    <citation type="submission" date="2021-01" db="EMBL/GenBank/DDBJ databases">
        <authorList>
            <person name="Corre E."/>
            <person name="Pelletier E."/>
            <person name="Niang G."/>
            <person name="Scheremetjew M."/>
            <person name="Finn R."/>
            <person name="Kale V."/>
            <person name="Holt S."/>
            <person name="Cochrane G."/>
            <person name="Meng A."/>
            <person name="Brown T."/>
            <person name="Cohen L."/>
        </authorList>
    </citation>
    <scope>NUCLEOTIDE SEQUENCE</scope>
</reference>
<gene>
    <name evidence="1" type="ORF">NSCI0253_LOCUS30780</name>
</gene>
<sequence length="118" mass="13201">MLLRVLKKPMRLFRMWTVAERGTAQGLRLLAGGVSFHGALLLDATGRYGLVAPSGSNCLPRAQRVLFVCPKKPMRPVQRWTVAACWHPHEGALEVVGTFCVGHLRLDKHFPRHKYGDS</sequence>
<organism evidence="1">
    <name type="scientific">Noctiluca scintillans</name>
    <name type="common">Sea sparkle</name>
    <name type="synonym">Red tide dinoflagellate</name>
    <dbReference type="NCBI Taxonomy" id="2966"/>
    <lineage>
        <taxon>Eukaryota</taxon>
        <taxon>Sar</taxon>
        <taxon>Alveolata</taxon>
        <taxon>Dinophyceae</taxon>
        <taxon>Noctilucales</taxon>
        <taxon>Noctilucaceae</taxon>
        <taxon>Noctiluca</taxon>
    </lineage>
</organism>
<protein>
    <submittedName>
        <fullName evidence="1">Uncharacterized protein</fullName>
    </submittedName>
</protein>
<dbReference type="EMBL" id="HBFQ01043477">
    <property type="protein sequence ID" value="CAD8856428.1"/>
    <property type="molecule type" value="Transcribed_RNA"/>
</dbReference>
<name>A0A7S1FC85_NOCSC</name>
<evidence type="ECO:0000313" key="1">
    <source>
        <dbReference type="EMBL" id="CAD8856428.1"/>
    </source>
</evidence>